<dbReference type="InterPro" id="IPR012910">
    <property type="entry name" value="Plug_dom"/>
</dbReference>
<dbReference type="RefSeq" id="WP_099440424.1">
    <property type="nucleotide sequence ID" value="NZ_CP024091.1"/>
</dbReference>
<dbReference type="EMBL" id="CP024091">
    <property type="protein sequence ID" value="ATP58526.1"/>
    <property type="molecule type" value="Genomic_DNA"/>
</dbReference>
<keyword evidence="7 10" id="KW-0472">Membrane</keyword>
<feature type="domain" description="TonB-dependent receptor-like beta-barrel" evidence="13">
    <location>
        <begin position="257"/>
        <end position="728"/>
    </location>
</feature>
<protein>
    <submittedName>
        <fullName evidence="15">TonB-dependent receptor</fullName>
    </submittedName>
</protein>
<feature type="signal peptide" evidence="12">
    <location>
        <begin position="1"/>
        <end position="22"/>
    </location>
</feature>
<comment type="subcellular location">
    <subcellularLocation>
        <location evidence="1 10">Cell outer membrane</location>
        <topology evidence="1 10">Multi-pass membrane protein</topology>
    </subcellularLocation>
</comment>
<dbReference type="SUPFAM" id="SSF49464">
    <property type="entry name" value="Carboxypeptidase regulatory domain-like"/>
    <property type="match status" value="1"/>
</dbReference>
<dbReference type="CDD" id="cd01347">
    <property type="entry name" value="ligand_gated_channel"/>
    <property type="match status" value="1"/>
</dbReference>
<accession>A0A2D1UAA4</accession>
<dbReference type="InterPro" id="IPR037066">
    <property type="entry name" value="Plug_dom_sf"/>
</dbReference>
<evidence type="ECO:0000256" key="8">
    <source>
        <dbReference type="ARBA" id="ARBA00023170"/>
    </source>
</evidence>
<name>A0A2D1UAA4_9SPHI</name>
<evidence type="ECO:0000259" key="13">
    <source>
        <dbReference type="Pfam" id="PF00593"/>
    </source>
</evidence>
<dbReference type="Pfam" id="PF13715">
    <property type="entry name" value="CarbopepD_reg_2"/>
    <property type="match status" value="1"/>
</dbReference>
<evidence type="ECO:0000313" key="15">
    <source>
        <dbReference type="EMBL" id="ATP58526.1"/>
    </source>
</evidence>
<dbReference type="InterPro" id="IPR036942">
    <property type="entry name" value="Beta-barrel_TonB_sf"/>
</dbReference>
<comment type="similarity">
    <text evidence="10 11">Belongs to the TonB-dependent receptor family.</text>
</comment>
<evidence type="ECO:0000256" key="12">
    <source>
        <dbReference type="SAM" id="SignalP"/>
    </source>
</evidence>
<evidence type="ECO:0000313" key="16">
    <source>
        <dbReference type="Proteomes" id="UP000223749"/>
    </source>
</evidence>
<keyword evidence="3 10" id="KW-1134">Transmembrane beta strand</keyword>
<dbReference type="Gene3D" id="2.60.40.1120">
    <property type="entry name" value="Carboxypeptidase-like, regulatory domain"/>
    <property type="match status" value="1"/>
</dbReference>
<dbReference type="AlphaFoldDB" id="A0A2D1UAA4"/>
<dbReference type="Gene3D" id="2.170.130.10">
    <property type="entry name" value="TonB-dependent receptor, plug domain"/>
    <property type="match status" value="1"/>
</dbReference>
<keyword evidence="5 12" id="KW-0732">Signal</keyword>
<keyword evidence="8 15" id="KW-0675">Receptor</keyword>
<organism evidence="15 16">
    <name type="scientific">Pedobacter ginsengisoli</name>
    <dbReference type="NCBI Taxonomy" id="363852"/>
    <lineage>
        <taxon>Bacteria</taxon>
        <taxon>Pseudomonadati</taxon>
        <taxon>Bacteroidota</taxon>
        <taxon>Sphingobacteriia</taxon>
        <taxon>Sphingobacteriales</taxon>
        <taxon>Sphingobacteriaceae</taxon>
        <taxon>Pedobacter</taxon>
    </lineage>
</organism>
<dbReference type="PROSITE" id="PS52016">
    <property type="entry name" value="TONB_DEPENDENT_REC_3"/>
    <property type="match status" value="1"/>
</dbReference>
<dbReference type="KEGG" id="pgs:CPT03_19690"/>
<dbReference type="PANTHER" id="PTHR30069">
    <property type="entry name" value="TONB-DEPENDENT OUTER MEMBRANE RECEPTOR"/>
    <property type="match status" value="1"/>
</dbReference>
<evidence type="ECO:0000256" key="1">
    <source>
        <dbReference type="ARBA" id="ARBA00004571"/>
    </source>
</evidence>
<dbReference type="Pfam" id="PF07715">
    <property type="entry name" value="Plug"/>
    <property type="match status" value="1"/>
</dbReference>
<dbReference type="InterPro" id="IPR000531">
    <property type="entry name" value="Beta-barrel_TonB"/>
</dbReference>
<feature type="chain" id="PRO_5013709438" evidence="12">
    <location>
        <begin position="23"/>
        <end position="773"/>
    </location>
</feature>
<dbReference type="Proteomes" id="UP000223749">
    <property type="component" value="Chromosome"/>
</dbReference>
<evidence type="ECO:0000256" key="11">
    <source>
        <dbReference type="RuleBase" id="RU003357"/>
    </source>
</evidence>
<evidence type="ECO:0000256" key="7">
    <source>
        <dbReference type="ARBA" id="ARBA00023136"/>
    </source>
</evidence>
<keyword evidence="4 10" id="KW-0812">Transmembrane</keyword>
<sequence>MKKIQFLLVVLLYAFFSATGFATELIELKGKVVDAETQQPLPGASIVIPDLRVSVMTNDAGEFTLKNVPARGSFLVQVRYIGYQTITKTVDFKTVGSMEFSLKSSVIEGREVVITGSANSSDNKKNSTSIATVSKADLLYRPSTNLIDAISRTPGVSQITTGAGISKPVIRGLSYNRVVTLNNGVKQQGQQWGDEHGIEIDQYSADRVEVLKGPASLMYGSDALGGVINILDALPAPEGTLKGELLTNYATNNGLTGSSLMLQGNENGFVYRARGSYKNAYSYQTPTEYVPNSGFNESNFEGQIGLNKRWGYAHLDASSFRTNIGFYEPARNEDGQLVDEDGAVFTDKQNKDRTLAFPKQDVRHYKVALNSNILLGEGSLKATLGYQHNLRRELEAAGEDPALFLNSHTYSYDLKYSFNEVNGWAPVVGVSGEFIHSLNTEGEEQLIPDFDSQAFGGFAFVKKTWDKNTFNIGARFDYRKMTGKDFHTDDVDFNAFSNKFSHITGALGYTHEFNDALSFKANAGSAFRAPNIAELSSNGVHEGVFRYEVGNSNLKPEQSYQFDASFDYENKYLSASLGGFANYINDYIYYSTSGETKEVDGRDFPVYNFVQDNAFLRGIEASLTLHPVSFIHLENGFSFTRATNRTTKESLPFIPAATLRNELRFEPKINGTEHSYLSVGIDNFFKQSKIDSFEQPSSGYTLLNAAIGTTVKLSKNQDITIYVAGKNLLDKAYYDHLSRFKPGRLSDEDPALGIYNQGRNVTFGVNIPFTLKK</sequence>
<keyword evidence="2 10" id="KW-0813">Transport</keyword>
<evidence type="ECO:0000256" key="3">
    <source>
        <dbReference type="ARBA" id="ARBA00022452"/>
    </source>
</evidence>
<dbReference type="GO" id="GO:0009279">
    <property type="term" value="C:cell outer membrane"/>
    <property type="evidence" value="ECO:0007669"/>
    <property type="project" value="UniProtKB-SubCell"/>
</dbReference>
<evidence type="ECO:0000256" key="6">
    <source>
        <dbReference type="ARBA" id="ARBA00023077"/>
    </source>
</evidence>
<dbReference type="OrthoDB" id="9795928at2"/>
<keyword evidence="16" id="KW-1185">Reference proteome</keyword>
<evidence type="ECO:0000259" key="14">
    <source>
        <dbReference type="Pfam" id="PF07715"/>
    </source>
</evidence>
<dbReference type="GO" id="GO:0044718">
    <property type="term" value="P:siderophore transmembrane transport"/>
    <property type="evidence" value="ECO:0007669"/>
    <property type="project" value="TreeGrafter"/>
</dbReference>
<dbReference type="InterPro" id="IPR008969">
    <property type="entry name" value="CarboxyPept-like_regulatory"/>
</dbReference>
<keyword evidence="9 10" id="KW-0998">Cell outer membrane</keyword>
<dbReference type="InterPro" id="IPR039426">
    <property type="entry name" value="TonB-dep_rcpt-like"/>
</dbReference>
<keyword evidence="6 11" id="KW-0798">TonB box</keyword>
<dbReference type="Gene3D" id="2.40.170.20">
    <property type="entry name" value="TonB-dependent receptor, beta-barrel domain"/>
    <property type="match status" value="1"/>
</dbReference>
<gene>
    <name evidence="15" type="ORF">CPT03_19690</name>
</gene>
<dbReference type="GO" id="GO:0015344">
    <property type="term" value="F:siderophore uptake transmembrane transporter activity"/>
    <property type="evidence" value="ECO:0007669"/>
    <property type="project" value="TreeGrafter"/>
</dbReference>
<evidence type="ECO:0000256" key="9">
    <source>
        <dbReference type="ARBA" id="ARBA00023237"/>
    </source>
</evidence>
<evidence type="ECO:0000256" key="10">
    <source>
        <dbReference type="PROSITE-ProRule" id="PRU01360"/>
    </source>
</evidence>
<evidence type="ECO:0000256" key="5">
    <source>
        <dbReference type="ARBA" id="ARBA00022729"/>
    </source>
</evidence>
<evidence type="ECO:0000256" key="4">
    <source>
        <dbReference type="ARBA" id="ARBA00022692"/>
    </source>
</evidence>
<proteinExistence type="inferred from homology"/>
<dbReference type="SUPFAM" id="SSF56935">
    <property type="entry name" value="Porins"/>
    <property type="match status" value="1"/>
</dbReference>
<dbReference type="PANTHER" id="PTHR30069:SF29">
    <property type="entry name" value="HEMOGLOBIN AND HEMOGLOBIN-HAPTOGLOBIN-BINDING PROTEIN 1-RELATED"/>
    <property type="match status" value="1"/>
</dbReference>
<reference evidence="15 16" key="1">
    <citation type="submission" date="2017-10" db="EMBL/GenBank/DDBJ databases">
        <title>Whole genome of Pedobacter ginsengisoli T01R-27 isolated from tomato rhizosphere.</title>
        <authorList>
            <person name="Weon H.-Y."/>
            <person name="Lee S.A."/>
            <person name="Sang M.K."/>
            <person name="Song J."/>
        </authorList>
    </citation>
    <scope>NUCLEOTIDE SEQUENCE [LARGE SCALE GENOMIC DNA]</scope>
    <source>
        <strain evidence="15 16">T01R-27</strain>
    </source>
</reference>
<evidence type="ECO:0000256" key="2">
    <source>
        <dbReference type="ARBA" id="ARBA00022448"/>
    </source>
</evidence>
<feature type="domain" description="TonB-dependent receptor plug" evidence="14">
    <location>
        <begin position="124"/>
        <end position="227"/>
    </location>
</feature>
<dbReference type="Pfam" id="PF00593">
    <property type="entry name" value="TonB_dep_Rec_b-barrel"/>
    <property type="match status" value="1"/>
</dbReference>